<evidence type="ECO:0000313" key="2">
    <source>
        <dbReference type="EMBL" id="GAA1677391.1"/>
    </source>
</evidence>
<sequence length="73" mass="7849">MPGHQQTGLQRVRAQFGGGPEEEVDPGVLEIVDVPAVVHVAQRVHIAPPKRTVVNVPVVMSHTAIIASWVLRA</sequence>
<dbReference type="EMBL" id="BAAANF010000007">
    <property type="protein sequence ID" value="GAA1677391.1"/>
    <property type="molecule type" value="Genomic_DNA"/>
</dbReference>
<dbReference type="Proteomes" id="UP001500280">
    <property type="component" value="Unassembled WGS sequence"/>
</dbReference>
<accession>A0ABN2GVC9</accession>
<evidence type="ECO:0000313" key="3">
    <source>
        <dbReference type="Proteomes" id="UP001500280"/>
    </source>
</evidence>
<proteinExistence type="predicted"/>
<comment type="caution">
    <text evidence="2">The sequence shown here is derived from an EMBL/GenBank/DDBJ whole genome shotgun (WGS) entry which is preliminary data.</text>
</comment>
<protein>
    <submittedName>
        <fullName evidence="2">Uncharacterized protein</fullName>
    </submittedName>
</protein>
<name>A0ABN2GVC9_9ACTN</name>
<feature type="region of interest" description="Disordered" evidence="1">
    <location>
        <begin position="1"/>
        <end position="20"/>
    </location>
</feature>
<keyword evidence="3" id="KW-1185">Reference proteome</keyword>
<evidence type="ECO:0000256" key="1">
    <source>
        <dbReference type="SAM" id="MobiDB-lite"/>
    </source>
</evidence>
<reference evidence="2 3" key="1">
    <citation type="journal article" date="2019" name="Int. J. Syst. Evol. Microbiol.">
        <title>The Global Catalogue of Microorganisms (GCM) 10K type strain sequencing project: providing services to taxonomists for standard genome sequencing and annotation.</title>
        <authorList>
            <consortium name="The Broad Institute Genomics Platform"/>
            <consortium name="The Broad Institute Genome Sequencing Center for Infectious Disease"/>
            <person name="Wu L."/>
            <person name="Ma J."/>
        </authorList>
    </citation>
    <scope>NUCLEOTIDE SEQUENCE [LARGE SCALE GENOMIC DNA]</scope>
    <source>
        <strain evidence="2 3">JCM 14307</strain>
    </source>
</reference>
<gene>
    <name evidence="2" type="ORF">GCM10009745_20950</name>
</gene>
<organism evidence="2 3">
    <name type="scientific">Kribbella yunnanensis</name>
    <dbReference type="NCBI Taxonomy" id="190194"/>
    <lineage>
        <taxon>Bacteria</taxon>
        <taxon>Bacillati</taxon>
        <taxon>Actinomycetota</taxon>
        <taxon>Actinomycetes</taxon>
        <taxon>Propionibacteriales</taxon>
        <taxon>Kribbellaceae</taxon>
        <taxon>Kribbella</taxon>
    </lineage>
</organism>